<reference evidence="2 3" key="1">
    <citation type="submission" date="2019-04" db="EMBL/GenBank/DDBJ databases">
        <title>High contiguity whole genome sequence and gene annotation resource for two Venturia nashicola isolates.</title>
        <authorList>
            <person name="Prokchorchik M."/>
            <person name="Won K."/>
            <person name="Lee Y."/>
            <person name="Choi E.D."/>
            <person name="Segonzac C."/>
            <person name="Sohn K.H."/>
        </authorList>
    </citation>
    <scope>NUCLEOTIDE SEQUENCE [LARGE SCALE GENOMIC DNA]</scope>
    <source>
        <strain evidence="2 3">PRI2</strain>
    </source>
</reference>
<dbReference type="PANTHER" id="PTHR11183">
    <property type="entry name" value="GLYCOGENIN SUBFAMILY MEMBER"/>
    <property type="match status" value="1"/>
</dbReference>
<dbReference type="Gene3D" id="3.90.550.10">
    <property type="entry name" value="Spore Coat Polysaccharide Biosynthesis Protein SpsA, Chain A"/>
    <property type="match status" value="1"/>
</dbReference>
<accession>A0A4Z1NYJ6</accession>
<keyword evidence="3" id="KW-1185">Reference proteome</keyword>
<dbReference type="EMBL" id="SNSC02000018">
    <property type="protein sequence ID" value="TID16569.1"/>
    <property type="molecule type" value="Genomic_DNA"/>
</dbReference>
<comment type="caution">
    <text evidence="2">The sequence shown here is derived from an EMBL/GenBank/DDBJ whole genome shotgun (WGS) entry which is preliminary data.</text>
</comment>
<dbReference type="InterPro" id="IPR050587">
    <property type="entry name" value="GNT1/Glycosyltrans_8"/>
</dbReference>
<dbReference type="InterPro" id="IPR029044">
    <property type="entry name" value="Nucleotide-diphossugar_trans"/>
</dbReference>
<feature type="transmembrane region" description="Helical" evidence="1">
    <location>
        <begin position="43"/>
        <end position="61"/>
    </location>
</feature>
<evidence type="ECO:0000313" key="3">
    <source>
        <dbReference type="Proteomes" id="UP000298493"/>
    </source>
</evidence>
<keyword evidence="1" id="KW-0472">Membrane</keyword>
<dbReference type="STRING" id="86259.A0A4Z1NYJ6"/>
<sequence>MDDYWEDDELQDRLYHARKEEERRQRFRPSRTDFQWTLSRTKTIPLILGLLLIVWWLLSSIPRTTRLDWSRYAYSQYATDTQSLCNAVMVFASLHKLGSKADRILLYPQQWMYRKDTKTAWLLETAKTRYGVKLEPIQLISADGKPATPGTLATPDSDWNLSITKLRVFDLIQYDRVVHLDSDITLLRHMDELFALPSTPVAMPRAYWSHGPYSKWELTTVVMVIEPSTHEVPAMMKILREWQKDPSYAQSNKYDMDLLNDRFGGSAMVLPHRPYTMLSAEFRSHNHTTYMGNPHSHPLDQRAIWKADDALSEAKLIHFSDWPLPKPWIMWPSEGLAEIQPDCGGSTKGTCREREIWKKLYDDFRRRRKEICGILSVPAPDWWTWKKEMQMDRFIESCIESTELSLLEQVCFSDMIDMSASISITCVNPKYLLSENVGHDPQQ</sequence>
<keyword evidence="1" id="KW-1133">Transmembrane helix</keyword>
<dbReference type="GO" id="GO:0016740">
    <property type="term" value="F:transferase activity"/>
    <property type="evidence" value="ECO:0007669"/>
    <property type="project" value="UniProtKB-KW"/>
</dbReference>
<evidence type="ECO:0000313" key="2">
    <source>
        <dbReference type="EMBL" id="TID16569.1"/>
    </source>
</evidence>
<gene>
    <name evidence="2" type="ORF">E6O75_ATG11687</name>
</gene>
<keyword evidence="2" id="KW-0808">Transferase</keyword>
<proteinExistence type="predicted"/>
<dbReference type="Proteomes" id="UP000298493">
    <property type="component" value="Unassembled WGS sequence"/>
</dbReference>
<dbReference type="SUPFAM" id="SSF53448">
    <property type="entry name" value="Nucleotide-diphospho-sugar transferases"/>
    <property type="match status" value="1"/>
</dbReference>
<organism evidence="2 3">
    <name type="scientific">Venturia nashicola</name>
    <dbReference type="NCBI Taxonomy" id="86259"/>
    <lineage>
        <taxon>Eukaryota</taxon>
        <taxon>Fungi</taxon>
        <taxon>Dikarya</taxon>
        <taxon>Ascomycota</taxon>
        <taxon>Pezizomycotina</taxon>
        <taxon>Dothideomycetes</taxon>
        <taxon>Pleosporomycetidae</taxon>
        <taxon>Venturiales</taxon>
        <taxon>Venturiaceae</taxon>
        <taxon>Venturia</taxon>
    </lineage>
</organism>
<protein>
    <submittedName>
        <fullName evidence="2">Glucose N-acetyltransferase 1</fullName>
    </submittedName>
</protein>
<name>A0A4Z1NYJ6_9PEZI</name>
<dbReference type="AlphaFoldDB" id="A0A4Z1NYJ6"/>
<keyword evidence="1" id="KW-0812">Transmembrane</keyword>
<dbReference type="OrthoDB" id="2014201at2759"/>
<evidence type="ECO:0000256" key="1">
    <source>
        <dbReference type="SAM" id="Phobius"/>
    </source>
</evidence>